<feature type="domain" description="Protein FecR C-terminal" evidence="3">
    <location>
        <begin position="257"/>
        <end position="325"/>
    </location>
</feature>
<name>A0A1H2CDX7_MUCMA</name>
<feature type="transmembrane region" description="Helical" evidence="1">
    <location>
        <begin position="89"/>
        <end position="111"/>
    </location>
</feature>
<protein>
    <submittedName>
        <fullName evidence="4">FecR family protein</fullName>
    </submittedName>
</protein>
<evidence type="ECO:0000313" key="5">
    <source>
        <dbReference type="Proteomes" id="UP000199679"/>
    </source>
</evidence>
<dbReference type="EMBL" id="LT629740">
    <property type="protein sequence ID" value="SDT68452.1"/>
    <property type="molecule type" value="Genomic_DNA"/>
</dbReference>
<reference evidence="4 5" key="1">
    <citation type="submission" date="2016-10" db="EMBL/GenBank/DDBJ databases">
        <authorList>
            <person name="de Groot N.N."/>
        </authorList>
    </citation>
    <scope>NUCLEOTIDE SEQUENCE [LARGE SCALE GENOMIC DNA]</scope>
    <source>
        <strain evidence="4 5">MP1X4</strain>
    </source>
</reference>
<keyword evidence="1" id="KW-0812">Transmembrane</keyword>
<evidence type="ECO:0000259" key="2">
    <source>
        <dbReference type="Pfam" id="PF04773"/>
    </source>
</evidence>
<keyword evidence="5" id="KW-1185">Reference proteome</keyword>
<keyword evidence="1" id="KW-1133">Transmembrane helix</keyword>
<feature type="domain" description="FecR protein" evidence="2">
    <location>
        <begin position="125"/>
        <end position="214"/>
    </location>
</feature>
<sequence>MTEEISDDLLVRHILGETTPAEEQLISQWINESNTNAKKLEQFRFILESSKELAMESPADEEIQWEKFKAKRASNRNSIIVPMNKPYKLWLQIVASIFLICGLATGGYYIFNLNSNIADKLITVTTQNNVLTDTLPDGSTVQLNSHSSINYSNNFKKQRTIKLSGEAFFIVKHNADIPFTVQAANVNIRDIGTSFNVKSKPDYLEVIVETGIVKVSRQAASIVLKRHEMIHLLSTDKNLSKETNSDLLYSYYRNGQFELNNTPLSRIVAVFNEIYGAHIRIEGQDLNNIPLTVTLKKDSLEKMLQILLLTSPELKMKKSGDEIILTK</sequence>
<dbReference type="STRING" id="652787.SAMN05216490_4909"/>
<gene>
    <name evidence="4" type="ORF">SAMN05216490_4909</name>
</gene>
<dbReference type="PANTHER" id="PTHR30273:SF2">
    <property type="entry name" value="PROTEIN FECR"/>
    <property type="match status" value="1"/>
</dbReference>
<evidence type="ECO:0000313" key="4">
    <source>
        <dbReference type="EMBL" id="SDT68452.1"/>
    </source>
</evidence>
<evidence type="ECO:0000256" key="1">
    <source>
        <dbReference type="SAM" id="Phobius"/>
    </source>
</evidence>
<dbReference type="RefSeq" id="WP_091379576.1">
    <property type="nucleotide sequence ID" value="NZ_LT629740.1"/>
</dbReference>
<dbReference type="Pfam" id="PF04773">
    <property type="entry name" value="FecR"/>
    <property type="match status" value="1"/>
</dbReference>
<dbReference type="Proteomes" id="UP000199679">
    <property type="component" value="Chromosome I"/>
</dbReference>
<evidence type="ECO:0000259" key="3">
    <source>
        <dbReference type="Pfam" id="PF16344"/>
    </source>
</evidence>
<dbReference type="Gene3D" id="3.55.50.30">
    <property type="match status" value="1"/>
</dbReference>
<dbReference type="GO" id="GO:0016989">
    <property type="term" value="F:sigma factor antagonist activity"/>
    <property type="evidence" value="ECO:0007669"/>
    <property type="project" value="TreeGrafter"/>
</dbReference>
<keyword evidence="1" id="KW-0472">Membrane</keyword>
<proteinExistence type="predicted"/>
<dbReference type="Gene3D" id="2.60.120.1440">
    <property type="match status" value="1"/>
</dbReference>
<dbReference type="OrthoDB" id="1452822at2"/>
<dbReference type="AlphaFoldDB" id="A0A1H2CDX7"/>
<dbReference type="InterPro" id="IPR012373">
    <property type="entry name" value="Ferrdict_sens_TM"/>
</dbReference>
<dbReference type="InterPro" id="IPR032508">
    <property type="entry name" value="FecR_C"/>
</dbReference>
<dbReference type="PANTHER" id="PTHR30273">
    <property type="entry name" value="PERIPLASMIC SIGNAL SENSOR AND SIGMA FACTOR ACTIVATOR FECR-RELATED"/>
    <property type="match status" value="1"/>
</dbReference>
<dbReference type="InterPro" id="IPR006860">
    <property type="entry name" value="FecR"/>
</dbReference>
<dbReference type="Pfam" id="PF16344">
    <property type="entry name" value="FecR_C"/>
    <property type="match status" value="1"/>
</dbReference>
<organism evidence="4 5">
    <name type="scientific">Mucilaginibacter mallensis</name>
    <dbReference type="NCBI Taxonomy" id="652787"/>
    <lineage>
        <taxon>Bacteria</taxon>
        <taxon>Pseudomonadati</taxon>
        <taxon>Bacteroidota</taxon>
        <taxon>Sphingobacteriia</taxon>
        <taxon>Sphingobacteriales</taxon>
        <taxon>Sphingobacteriaceae</taxon>
        <taxon>Mucilaginibacter</taxon>
    </lineage>
</organism>
<dbReference type="PIRSF" id="PIRSF018266">
    <property type="entry name" value="FecR"/>
    <property type="match status" value="1"/>
</dbReference>
<accession>A0A1H2CDX7</accession>